<keyword evidence="1" id="KW-0472">Membrane</keyword>
<dbReference type="Proteomes" id="UP000321039">
    <property type="component" value="Unassembled WGS sequence"/>
</dbReference>
<dbReference type="EMBL" id="VRZA01000007">
    <property type="protein sequence ID" value="TXS90830.1"/>
    <property type="molecule type" value="Genomic_DNA"/>
</dbReference>
<evidence type="ECO:0000313" key="4">
    <source>
        <dbReference type="Proteomes" id="UP000321039"/>
    </source>
</evidence>
<evidence type="ECO:0000256" key="2">
    <source>
        <dbReference type="SAM" id="SignalP"/>
    </source>
</evidence>
<dbReference type="AlphaFoldDB" id="A0A5C8ZT20"/>
<accession>A0A5C8ZT20</accession>
<organism evidence="3 4">
    <name type="scientific">Parahaliea maris</name>
    <dbReference type="NCBI Taxonomy" id="2716870"/>
    <lineage>
        <taxon>Bacteria</taxon>
        <taxon>Pseudomonadati</taxon>
        <taxon>Pseudomonadota</taxon>
        <taxon>Gammaproteobacteria</taxon>
        <taxon>Cellvibrionales</taxon>
        <taxon>Halieaceae</taxon>
        <taxon>Parahaliea</taxon>
    </lineage>
</organism>
<keyword evidence="4" id="KW-1185">Reference proteome</keyword>
<name>A0A5C8ZT20_9GAMM</name>
<feature type="chain" id="PRO_5023033363" evidence="2">
    <location>
        <begin position="19"/>
        <end position="112"/>
    </location>
</feature>
<feature type="transmembrane region" description="Helical" evidence="1">
    <location>
        <begin position="37"/>
        <end position="59"/>
    </location>
</feature>
<dbReference type="RefSeq" id="WP_148069828.1">
    <property type="nucleotide sequence ID" value="NZ_VRZA01000007.1"/>
</dbReference>
<comment type="caution">
    <text evidence="3">The sequence shown here is derived from an EMBL/GenBank/DDBJ whole genome shotgun (WGS) entry which is preliminary data.</text>
</comment>
<keyword evidence="1" id="KW-0812">Transmembrane</keyword>
<evidence type="ECO:0000256" key="1">
    <source>
        <dbReference type="SAM" id="Phobius"/>
    </source>
</evidence>
<feature type="transmembrane region" description="Helical" evidence="1">
    <location>
        <begin position="66"/>
        <end position="87"/>
    </location>
</feature>
<dbReference type="Gene3D" id="1.10.3730.20">
    <property type="match status" value="1"/>
</dbReference>
<gene>
    <name evidence="3" type="ORF">FV139_17830</name>
</gene>
<feature type="transmembrane region" description="Helical" evidence="1">
    <location>
        <begin position="93"/>
        <end position="111"/>
    </location>
</feature>
<protein>
    <submittedName>
        <fullName evidence="3">Uncharacterized protein</fullName>
    </submittedName>
</protein>
<keyword evidence="2" id="KW-0732">Signal</keyword>
<keyword evidence="1" id="KW-1133">Transmembrane helix</keyword>
<proteinExistence type="predicted"/>
<evidence type="ECO:0000313" key="3">
    <source>
        <dbReference type="EMBL" id="TXS90830.1"/>
    </source>
</evidence>
<dbReference type="SUPFAM" id="SSF103481">
    <property type="entry name" value="Multidrug resistance efflux transporter EmrE"/>
    <property type="match status" value="1"/>
</dbReference>
<feature type="signal peptide" evidence="2">
    <location>
        <begin position="1"/>
        <end position="18"/>
    </location>
</feature>
<reference evidence="3 4" key="1">
    <citation type="submission" date="2019-08" db="EMBL/GenBank/DDBJ databases">
        <title>Parahaliea maris sp. nov., isolated from the surface seawater.</title>
        <authorList>
            <person name="Liu Y."/>
        </authorList>
    </citation>
    <scope>NUCLEOTIDE SEQUENCE [LARGE SCALE GENOMIC DNA]</scope>
    <source>
        <strain evidence="3 4">HSLHS9</strain>
    </source>
</reference>
<sequence>MNAISVSLLMLAALCASAGQLLFKVGATGRTALLEFINLQIIAGLGLYGAATLLWIYVLSTQALTTVYAFTVLTFALVYMGGVFLLGERLSPGGIAGTALVLLGLFFIARFG</sequence>
<dbReference type="InterPro" id="IPR037185">
    <property type="entry name" value="EmrE-like"/>
</dbReference>